<dbReference type="InterPro" id="IPR018727">
    <property type="entry name" value="DUF2267"/>
</dbReference>
<dbReference type="Proteomes" id="UP000249794">
    <property type="component" value="Unassembled WGS sequence"/>
</dbReference>
<dbReference type="Gene3D" id="1.10.490.110">
    <property type="entry name" value="Uncharacterized conserved protein DUF2267"/>
    <property type="match status" value="1"/>
</dbReference>
<comment type="caution">
    <text evidence="1">The sequence shown here is derived from an EMBL/GenBank/DDBJ whole genome shotgun (WGS) entry which is preliminary data.</text>
</comment>
<dbReference type="Pfam" id="PF10025">
    <property type="entry name" value="DUF2267"/>
    <property type="match status" value="1"/>
</dbReference>
<proteinExistence type="predicted"/>
<dbReference type="AlphaFoldDB" id="A0A2W4WTN6"/>
<reference evidence="1 2" key="2">
    <citation type="submission" date="2018-06" db="EMBL/GenBank/DDBJ databases">
        <title>Metagenomic assembly of (sub)arctic Cyanobacteria and their associated microbiome from non-axenic cultures.</title>
        <authorList>
            <person name="Baurain D."/>
        </authorList>
    </citation>
    <scope>NUCLEOTIDE SEQUENCE [LARGE SCALE GENOMIC DNA]</scope>
    <source>
        <strain evidence="1">ULC027bin1</strain>
    </source>
</reference>
<dbReference type="EMBL" id="QBMP01000237">
    <property type="protein sequence ID" value="PZO48513.1"/>
    <property type="molecule type" value="Genomic_DNA"/>
</dbReference>
<evidence type="ECO:0000313" key="2">
    <source>
        <dbReference type="Proteomes" id="UP000249794"/>
    </source>
</evidence>
<dbReference type="InterPro" id="IPR038282">
    <property type="entry name" value="DUF2267_sf"/>
</dbReference>
<reference evidence="2" key="1">
    <citation type="submission" date="2018-04" db="EMBL/GenBank/DDBJ databases">
        <authorList>
            <person name="Cornet L."/>
        </authorList>
    </citation>
    <scope>NUCLEOTIDE SEQUENCE [LARGE SCALE GENOMIC DNA]</scope>
</reference>
<gene>
    <name evidence="1" type="ORF">DCF15_17850</name>
</gene>
<accession>A0A2W4WTN6</accession>
<organism evidence="1 2">
    <name type="scientific">Phormidesmis priestleyi</name>
    <dbReference type="NCBI Taxonomy" id="268141"/>
    <lineage>
        <taxon>Bacteria</taxon>
        <taxon>Bacillati</taxon>
        <taxon>Cyanobacteriota</taxon>
        <taxon>Cyanophyceae</taxon>
        <taxon>Leptolyngbyales</taxon>
        <taxon>Leptolyngbyaceae</taxon>
        <taxon>Phormidesmis</taxon>
    </lineage>
</organism>
<evidence type="ECO:0000313" key="1">
    <source>
        <dbReference type="EMBL" id="PZO48513.1"/>
    </source>
</evidence>
<name>A0A2W4WTN6_9CYAN</name>
<sequence length="262" mass="29350">MTIELKEDIAYILLKKMADRPSADQPSPLTLNATDFVGRDTNHSEILAHLDYLNQKGYINAEFEGDAYANSGPNPLPEAVEIHAVELTPSGQELFERMSQNPPDQLQTGPSVEIATKDMTFLKKVMLKGNIDSIYDARDFTEVVFRTMRDLMTSAATQSVTDELHTEATNSDKKAAQEEIADLWKDTNPLVHFLSKIRPTLKFDDETFLFRVKNEGGLPKTTGPNTVVKAVFSATKDELSPERIAEISDFMPGKIRKLWEEA</sequence>
<protein>
    <submittedName>
        <fullName evidence="1">DUF2267 domain-containing protein</fullName>
    </submittedName>
</protein>